<dbReference type="NCBIfam" id="TIGR00714">
    <property type="entry name" value="hscB"/>
    <property type="match status" value="1"/>
</dbReference>
<organism evidence="4 5">
    <name type="scientific">Cichlidogyrus casuarinus</name>
    <dbReference type="NCBI Taxonomy" id="1844966"/>
    <lineage>
        <taxon>Eukaryota</taxon>
        <taxon>Metazoa</taxon>
        <taxon>Spiralia</taxon>
        <taxon>Lophotrochozoa</taxon>
        <taxon>Platyhelminthes</taxon>
        <taxon>Monogenea</taxon>
        <taxon>Monopisthocotylea</taxon>
        <taxon>Dactylogyridea</taxon>
        <taxon>Ancyrocephalidae</taxon>
        <taxon>Cichlidogyrus</taxon>
    </lineage>
</organism>
<name>A0ABD2QKS0_9PLAT</name>
<dbReference type="InterPro" id="IPR004640">
    <property type="entry name" value="HscB"/>
</dbReference>
<comment type="similarity">
    <text evidence="1">Belongs to the HscB family.</text>
</comment>
<keyword evidence="2" id="KW-0143">Chaperone</keyword>
<dbReference type="Gene3D" id="1.10.287.110">
    <property type="entry name" value="DnaJ domain"/>
    <property type="match status" value="1"/>
</dbReference>
<dbReference type="Gene3D" id="1.20.1280.20">
    <property type="entry name" value="HscB, C-terminal domain"/>
    <property type="match status" value="1"/>
</dbReference>
<dbReference type="AlphaFoldDB" id="A0ABD2QKS0"/>
<protein>
    <recommendedName>
        <fullName evidence="3">Co-chaperone HscB C-terminal oligomerisation domain-containing protein</fullName>
    </recommendedName>
</protein>
<dbReference type="InterPro" id="IPR036869">
    <property type="entry name" value="J_dom_sf"/>
</dbReference>
<keyword evidence="5" id="KW-1185">Reference proteome</keyword>
<dbReference type="EMBL" id="JBJKFK010000073">
    <property type="protein sequence ID" value="KAL3320148.1"/>
    <property type="molecule type" value="Genomic_DNA"/>
</dbReference>
<dbReference type="PANTHER" id="PTHR14021:SF15">
    <property type="entry name" value="IRON-SULFUR CLUSTER CO-CHAPERONE PROTEIN HSCB"/>
    <property type="match status" value="1"/>
</dbReference>
<dbReference type="Pfam" id="PF07743">
    <property type="entry name" value="HSCB_C"/>
    <property type="match status" value="1"/>
</dbReference>
<dbReference type="Proteomes" id="UP001626550">
    <property type="component" value="Unassembled WGS sequence"/>
</dbReference>
<dbReference type="SUPFAM" id="SSF46565">
    <property type="entry name" value="Chaperone J-domain"/>
    <property type="match status" value="1"/>
</dbReference>
<evidence type="ECO:0000256" key="1">
    <source>
        <dbReference type="ARBA" id="ARBA00010476"/>
    </source>
</evidence>
<evidence type="ECO:0000259" key="3">
    <source>
        <dbReference type="Pfam" id="PF07743"/>
    </source>
</evidence>
<evidence type="ECO:0000313" key="4">
    <source>
        <dbReference type="EMBL" id="KAL3320148.1"/>
    </source>
</evidence>
<feature type="domain" description="Co-chaperone HscB C-terminal oligomerisation" evidence="3">
    <location>
        <begin position="94"/>
        <end position="174"/>
    </location>
</feature>
<comment type="caution">
    <text evidence="4">The sequence shown here is derived from an EMBL/GenBank/DDBJ whole genome shotgun (WGS) entry which is preliminary data.</text>
</comment>
<dbReference type="SUPFAM" id="SSF47144">
    <property type="entry name" value="HSC20 (HSCB), C-terminal oligomerisation domain"/>
    <property type="match status" value="1"/>
</dbReference>
<dbReference type="InterPro" id="IPR036386">
    <property type="entry name" value="HscB_C_sf"/>
</dbReference>
<proteinExistence type="inferred from homology"/>
<gene>
    <name evidence="4" type="ORF">Ciccas_001180</name>
</gene>
<sequence length="192" mass="22696">MDKKANLFAVFNLNPRESIFIEKAELSQMMKQLQFKLHPDRFSKLSQHEKDLSSNLSAIINHSYKVLSDDIERWQYFLSLHGFQIDESRNMQPKDMEFLDEMLELNESLDALKGLTKSPKSANPTDQKEIDDTYRRVDLMYNEIKENLRRALKSDDLKLAFDLLLRIKYLQRLKIDFKELSTDLKAKGFKVM</sequence>
<reference evidence="4 5" key="1">
    <citation type="submission" date="2024-11" db="EMBL/GenBank/DDBJ databases">
        <title>Adaptive evolution of stress response genes in parasites aligns with host niche diversity.</title>
        <authorList>
            <person name="Hahn C."/>
            <person name="Resl P."/>
        </authorList>
    </citation>
    <scope>NUCLEOTIDE SEQUENCE [LARGE SCALE GENOMIC DNA]</scope>
    <source>
        <strain evidence="4">EGGRZ-B1_66</strain>
        <tissue evidence="4">Body</tissue>
    </source>
</reference>
<evidence type="ECO:0000313" key="5">
    <source>
        <dbReference type="Proteomes" id="UP001626550"/>
    </source>
</evidence>
<dbReference type="InterPro" id="IPR009073">
    <property type="entry name" value="HscB_oligo_C"/>
</dbReference>
<dbReference type="PANTHER" id="PTHR14021">
    <property type="entry name" value="IRON-SULFUR CLUSTER CO-CHAPERONE PROTEIN HSCB"/>
    <property type="match status" value="1"/>
</dbReference>
<evidence type="ECO:0000256" key="2">
    <source>
        <dbReference type="ARBA" id="ARBA00023186"/>
    </source>
</evidence>
<accession>A0ABD2QKS0</accession>